<dbReference type="InterPro" id="IPR051446">
    <property type="entry name" value="HTH_trans_reg/aminotransferase"/>
</dbReference>
<name>A0A1S8T9X5_9CLOT</name>
<comment type="caution">
    <text evidence="7">The sequence shown here is derived from an EMBL/GenBank/DDBJ whole genome shotgun (WGS) entry which is preliminary data.</text>
</comment>
<dbReference type="CDD" id="cd00609">
    <property type="entry name" value="AAT_like"/>
    <property type="match status" value="1"/>
</dbReference>
<dbReference type="InterPro" id="IPR015424">
    <property type="entry name" value="PyrdxlP-dep_Trfase"/>
</dbReference>
<protein>
    <submittedName>
        <fullName evidence="7">2-aminoadipate transaminase</fullName>
        <ecNumber evidence="7">2.6.1.39</ecNumber>
    </submittedName>
</protein>
<dbReference type="RefSeq" id="WP_077848877.1">
    <property type="nucleotide sequence ID" value="NZ_LZZM01000199.1"/>
</dbReference>
<accession>A0A1S8T9X5</accession>
<dbReference type="InterPro" id="IPR000524">
    <property type="entry name" value="Tscrpt_reg_HTH_GntR"/>
</dbReference>
<dbReference type="CDD" id="cd07377">
    <property type="entry name" value="WHTH_GntR"/>
    <property type="match status" value="1"/>
</dbReference>
<dbReference type="OrthoDB" id="9802328at2"/>
<dbReference type="Gene3D" id="1.10.10.10">
    <property type="entry name" value="Winged helix-like DNA-binding domain superfamily/Winged helix DNA-binding domain"/>
    <property type="match status" value="1"/>
</dbReference>
<dbReference type="Gene3D" id="3.90.1150.10">
    <property type="entry name" value="Aspartate Aminotransferase, domain 1"/>
    <property type="match status" value="1"/>
</dbReference>
<dbReference type="SUPFAM" id="SSF53383">
    <property type="entry name" value="PLP-dependent transferases"/>
    <property type="match status" value="1"/>
</dbReference>
<dbReference type="GO" id="GO:0030170">
    <property type="term" value="F:pyridoxal phosphate binding"/>
    <property type="evidence" value="ECO:0007669"/>
    <property type="project" value="InterPro"/>
</dbReference>
<dbReference type="SMART" id="SM00345">
    <property type="entry name" value="HTH_GNTR"/>
    <property type="match status" value="1"/>
</dbReference>
<evidence type="ECO:0000256" key="3">
    <source>
        <dbReference type="ARBA" id="ARBA00023015"/>
    </source>
</evidence>
<proteinExistence type="inferred from homology"/>
<dbReference type="InterPro" id="IPR015422">
    <property type="entry name" value="PyrdxlP-dep_Trfase_small"/>
</dbReference>
<dbReference type="InterPro" id="IPR015421">
    <property type="entry name" value="PyrdxlP-dep_Trfase_major"/>
</dbReference>
<reference evidence="7 8" key="1">
    <citation type="submission" date="2016-05" db="EMBL/GenBank/DDBJ databases">
        <title>Microbial solvent formation.</title>
        <authorList>
            <person name="Poehlein A."/>
            <person name="Montoya Solano J.D."/>
            <person name="Flitsch S."/>
            <person name="Krabben P."/>
            <person name="Duerre P."/>
            <person name="Daniel R."/>
        </authorList>
    </citation>
    <scope>NUCLEOTIDE SEQUENCE [LARGE SCALE GENOMIC DNA]</scope>
    <source>
        <strain evidence="7 8">DSM 2619</strain>
    </source>
</reference>
<dbReference type="PANTHER" id="PTHR46577:SF1">
    <property type="entry name" value="HTH-TYPE TRANSCRIPTIONAL REGULATORY PROTEIN GABR"/>
    <property type="match status" value="1"/>
</dbReference>
<evidence type="ECO:0000256" key="4">
    <source>
        <dbReference type="ARBA" id="ARBA00023125"/>
    </source>
</evidence>
<dbReference type="PANTHER" id="PTHR46577">
    <property type="entry name" value="HTH-TYPE TRANSCRIPTIONAL REGULATORY PROTEIN GABR"/>
    <property type="match status" value="1"/>
</dbReference>
<evidence type="ECO:0000256" key="2">
    <source>
        <dbReference type="ARBA" id="ARBA00022898"/>
    </source>
</evidence>
<dbReference type="GO" id="GO:0003677">
    <property type="term" value="F:DNA binding"/>
    <property type="evidence" value="ECO:0007669"/>
    <property type="project" value="UniProtKB-KW"/>
</dbReference>
<dbReference type="Proteomes" id="UP000190890">
    <property type="component" value="Unassembled WGS sequence"/>
</dbReference>
<dbReference type="EC" id="2.6.1.39" evidence="7"/>
<dbReference type="STRING" id="29367.CLPUN_38920"/>
<keyword evidence="7" id="KW-0808">Transferase</keyword>
<keyword evidence="4" id="KW-0238">DNA-binding</keyword>
<dbReference type="SUPFAM" id="SSF46785">
    <property type="entry name" value="Winged helix' DNA-binding domain"/>
    <property type="match status" value="1"/>
</dbReference>
<dbReference type="PROSITE" id="PS50949">
    <property type="entry name" value="HTH_GNTR"/>
    <property type="match status" value="1"/>
</dbReference>
<dbReference type="InterPro" id="IPR004839">
    <property type="entry name" value="Aminotransferase_I/II_large"/>
</dbReference>
<dbReference type="GO" id="GO:0047536">
    <property type="term" value="F:2-aminoadipate transaminase activity"/>
    <property type="evidence" value="ECO:0007669"/>
    <property type="project" value="UniProtKB-EC"/>
</dbReference>
<keyword evidence="7" id="KW-0032">Aminotransferase</keyword>
<feature type="domain" description="HTH gntR-type" evidence="6">
    <location>
        <begin position="14"/>
        <end position="82"/>
    </location>
</feature>
<evidence type="ECO:0000313" key="8">
    <source>
        <dbReference type="Proteomes" id="UP000190890"/>
    </source>
</evidence>
<evidence type="ECO:0000256" key="1">
    <source>
        <dbReference type="ARBA" id="ARBA00005384"/>
    </source>
</evidence>
<evidence type="ECO:0000259" key="6">
    <source>
        <dbReference type="PROSITE" id="PS50949"/>
    </source>
</evidence>
<gene>
    <name evidence="7" type="primary">lysN_2</name>
    <name evidence="7" type="ORF">CLPUN_38920</name>
</gene>
<dbReference type="GO" id="GO:0003700">
    <property type="term" value="F:DNA-binding transcription factor activity"/>
    <property type="evidence" value="ECO:0007669"/>
    <property type="project" value="InterPro"/>
</dbReference>
<dbReference type="Gene3D" id="3.40.640.10">
    <property type="entry name" value="Type I PLP-dependent aspartate aminotransferase-like (Major domain)"/>
    <property type="match status" value="1"/>
</dbReference>
<dbReference type="InterPro" id="IPR036390">
    <property type="entry name" value="WH_DNA-bd_sf"/>
</dbReference>
<organism evidence="7 8">
    <name type="scientific">Clostridium puniceum</name>
    <dbReference type="NCBI Taxonomy" id="29367"/>
    <lineage>
        <taxon>Bacteria</taxon>
        <taxon>Bacillati</taxon>
        <taxon>Bacillota</taxon>
        <taxon>Clostridia</taxon>
        <taxon>Eubacteriales</taxon>
        <taxon>Clostridiaceae</taxon>
        <taxon>Clostridium</taxon>
    </lineage>
</organism>
<dbReference type="Pfam" id="PF00392">
    <property type="entry name" value="GntR"/>
    <property type="match status" value="1"/>
</dbReference>
<keyword evidence="8" id="KW-1185">Reference proteome</keyword>
<dbReference type="AlphaFoldDB" id="A0A1S8T9X5"/>
<keyword evidence="5" id="KW-0804">Transcription</keyword>
<dbReference type="EMBL" id="LZZM01000199">
    <property type="protein sequence ID" value="OOM74439.1"/>
    <property type="molecule type" value="Genomic_DNA"/>
</dbReference>
<keyword evidence="3" id="KW-0805">Transcription regulation</keyword>
<dbReference type="InterPro" id="IPR036388">
    <property type="entry name" value="WH-like_DNA-bd_sf"/>
</dbReference>
<evidence type="ECO:0000313" key="7">
    <source>
        <dbReference type="EMBL" id="OOM74439.1"/>
    </source>
</evidence>
<dbReference type="Pfam" id="PF00155">
    <property type="entry name" value="Aminotran_1_2"/>
    <property type="match status" value="1"/>
</dbReference>
<keyword evidence="2" id="KW-0663">Pyridoxal phosphate</keyword>
<sequence length="481" mass="56293">MDIYKDFEFKDEEIPKYVQIANFIKLLIDKRKIKEGDKLPAIRQLSKKLGVNNVTIVSAYNKLKAEGYAYQKVGSGSYAKRKEVVSNFRREYSNTLKKISTEDLTNIVDFTGETSKEVLFPIDDLKYIINEVLERDGANALLSDNRNGYTNLIDTINKAFWDYKLNNEDILIVSGAQQGIDIASKGILNINDNIIVEKPTYVGALSVFKWRKVNVFEVPIENDGINLNKFEKILQKNEIRCFYTMSYFQNPTGISYSIEKKKRILDLAEIYDFYIIEDDYLSELIYENSLEYVPFKWLDKNDRVIYIKSFSKIFLPGIRLGYLVAPYIFRETLQNSKHNTDITTSSLMQRALELYISDNKWRENIKNLNCEYIKRYAYMKEILEKEFKDILTYKDPKGGLSFYLTLREGFIINTKELFIRLKQKNVYITPGAMFFTAKDDGQDSFRIGFYQTDIEKIEKGMKIIKEELLSTKLRNDQKLNI</sequence>
<evidence type="ECO:0000256" key="5">
    <source>
        <dbReference type="ARBA" id="ARBA00023163"/>
    </source>
</evidence>
<comment type="similarity">
    <text evidence="1">In the C-terminal section; belongs to the class-I pyridoxal-phosphate-dependent aminotransferase family.</text>
</comment>